<reference evidence="1" key="1">
    <citation type="submission" date="2020-05" db="EMBL/GenBank/DDBJ databases">
        <title>Large-scale comparative analyses of tick genomes elucidate their genetic diversity and vector capacities.</title>
        <authorList>
            <person name="Jia N."/>
            <person name="Wang J."/>
            <person name="Shi W."/>
            <person name="Du L."/>
            <person name="Sun Y."/>
            <person name="Zhan W."/>
            <person name="Jiang J."/>
            <person name="Wang Q."/>
            <person name="Zhang B."/>
            <person name="Ji P."/>
            <person name="Sakyi L.B."/>
            <person name="Cui X."/>
            <person name="Yuan T."/>
            <person name="Jiang B."/>
            <person name="Yang W."/>
            <person name="Lam T.T.-Y."/>
            <person name="Chang Q."/>
            <person name="Ding S."/>
            <person name="Wang X."/>
            <person name="Zhu J."/>
            <person name="Ruan X."/>
            <person name="Zhao L."/>
            <person name="Wei J."/>
            <person name="Que T."/>
            <person name="Du C."/>
            <person name="Cheng J."/>
            <person name="Dai P."/>
            <person name="Han X."/>
            <person name="Huang E."/>
            <person name="Gao Y."/>
            <person name="Liu J."/>
            <person name="Shao H."/>
            <person name="Ye R."/>
            <person name="Li L."/>
            <person name="Wei W."/>
            <person name="Wang X."/>
            <person name="Wang C."/>
            <person name="Yang T."/>
            <person name="Huo Q."/>
            <person name="Li W."/>
            <person name="Guo W."/>
            <person name="Chen H."/>
            <person name="Zhou L."/>
            <person name="Ni X."/>
            <person name="Tian J."/>
            <person name="Zhou Y."/>
            <person name="Sheng Y."/>
            <person name="Liu T."/>
            <person name="Pan Y."/>
            <person name="Xia L."/>
            <person name="Li J."/>
            <person name="Zhao F."/>
            <person name="Cao W."/>
        </authorList>
    </citation>
    <scope>NUCLEOTIDE SEQUENCE</scope>
    <source>
        <strain evidence="1">Dsil-2018</strain>
    </source>
</reference>
<gene>
    <name evidence="1" type="ORF">HPB49_023453</name>
</gene>
<dbReference type="EMBL" id="CM023476">
    <property type="protein sequence ID" value="KAH7942363.1"/>
    <property type="molecule type" value="Genomic_DNA"/>
</dbReference>
<sequence length="163" mass="18214">MNRNMSVGRTWKILRHLLDPGSTRTATRTKMAKLRHNYKDDPEAFAEEIVQTHLARPEGKSHPVYRRAPNEELDADFSLLPRPAGCVSKALTPCDSVGSKDLMLRVIDEIFGETLNLVCGHYSKGSNACKVLAPLPKLGPKDRRIANYIELILETSSTIGHKH</sequence>
<comment type="caution">
    <text evidence="1">The sequence shown here is derived from an EMBL/GenBank/DDBJ whole genome shotgun (WGS) entry which is preliminary data.</text>
</comment>
<protein>
    <submittedName>
        <fullName evidence="1">Uncharacterized protein</fullName>
    </submittedName>
</protein>
<proteinExistence type="predicted"/>
<dbReference type="Proteomes" id="UP000821865">
    <property type="component" value="Chromosome 7"/>
</dbReference>
<accession>A0ACB8CI65</accession>
<keyword evidence="2" id="KW-1185">Reference proteome</keyword>
<evidence type="ECO:0000313" key="2">
    <source>
        <dbReference type="Proteomes" id="UP000821865"/>
    </source>
</evidence>
<name>A0ACB8CI65_DERSI</name>
<evidence type="ECO:0000313" key="1">
    <source>
        <dbReference type="EMBL" id="KAH7942363.1"/>
    </source>
</evidence>
<organism evidence="1 2">
    <name type="scientific">Dermacentor silvarum</name>
    <name type="common">Tick</name>
    <dbReference type="NCBI Taxonomy" id="543639"/>
    <lineage>
        <taxon>Eukaryota</taxon>
        <taxon>Metazoa</taxon>
        <taxon>Ecdysozoa</taxon>
        <taxon>Arthropoda</taxon>
        <taxon>Chelicerata</taxon>
        <taxon>Arachnida</taxon>
        <taxon>Acari</taxon>
        <taxon>Parasitiformes</taxon>
        <taxon>Ixodida</taxon>
        <taxon>Ixodoidea</taxon>
        <taxon>Ixodidae</taxon>
        <taxon>Rhipicephalinae</taxon>
        <taxon>Dermacentor</taxon>
    </lineage>
</organism>